<dbReference type="PRINTS" id="PR01490">
    <property type="entry name" value="RTXTOXIND"/>
</dbReference>
<organism evidence="12 13">
    <name type="scientific">Actibacterium lipolyticum</name>
    <dbReference type="NCBI Taxonomy" id="1524263"/>
    <lineage>
        <taxon>Bacteria</taxon>
        <taxon>Pseudomonadati</taxon>
        <taxon>Pseudomonadota</taxon>
        <taxon>Alphaproteobacteria</taxon>
        <taxon>Rhodobacterales</taxon>
        <taxon>Roseobacteraceae</taxon>
        <taxon>Actibacterium</taxon>
    </lineage>
</organism>
<dbReference type="NCBIfam" id="TIGR01843">
    <property type="entry name" value="type_I_hlyD"/>
    <property type="match status" value="1"/>
</dbReference>
<dbReference type="OrthoDB" id="9810980at2"/>
<dbReference type="Gene3D" id="2.40.30.170">
    <property type="match status" value="1"/>
</dbReference>
<dbReference type="Pfam" id="PF26002">
    <property type="entry name" value="Beta-barrel_AprE"/>
    <property type="match status" value="1"/>
</dbReference>
<evidence type="ECO:0000256" key="7">
    <source>
        <dbReference type="ARBA" id="ARBA00022989"/>
    </source>
</evidence>
<evidence type="ECO:0000256" key="2">
    <source>
        <dbReference type="ARBA" id="ARBA00009477"/>
    </source>
</evidence>
<dbReference type="InterPro" id="IPR058781">
    <property type="entry name" value="HH_AprE-like"/>
</dbReference>
<evidence type="ECO:0000256" key="4">
    <source>
        <dbReference type="ARBA" id="ARBA00022475"/>
    </source>
</evidence>
<gene>
    <name evidence="12" type="primary">prsE</name>
    <name evidence="12" type="ORF">COL8621_00092</name>
</gene>
<evidence type="ECO:0000313" key="12">
    <source>
        <dbReference type="EMBL" id="SMX30731.1"/>
    </source>
</evidence>
<dbReference type="InterPro" id="IPR010129">
    <property type="entry name" value="T1SS_HlyD"/>
</dbReference>
<evidence type="ECO:0000256" key="3">
    <source>
        <dbReference type="ARBA" id="ARBA00022448"/>
    </source>
</evidence>
<dbReference type="GO" id="GO:0005886">
    <property type="term" value="C:plasma membrane"/>
    <property type="evidence" value="ECO:0007669"/>
    <property type="project" value="UniProtKB-SubCell"/>
</dbReference>
<dbReference type="InterPro" id="IPR058982">
    <property type="entry name" value="Beta-barrel_AprE"/>
</dbReference>
<accession>A0A238JJ85</accession>
<reference evidence="13" key="1">
    <citation type="submission" date="2017-05" db="EMBL/GenBank/DDBJ databases">
        <authorList>
            <person name="Rodrigo-Torres L."/>
            <person name="Arahal R. D."/>
            <person name="Lucena T."/>
        </authorList>
    </citation>
    <scope>NUCLEOTIDE SEQUENCE [LARGE SCALE GENOMIC DNA]</scope>
    <source>
        <strain evidence="13">CECT 8621</strain>
    </source>
</reference>
<keyword evidence="7" id="KW-1133">Transmembrane helix</keyword>
<dbReference type="RefSeq" id="WP_093965182.1">
    <property type="nucleotide sequence ID" value="NZ_FXYE01000001.1"/>
</dbReference>
<protein>
    <recommendedName>
        <fullName evidence="9">Membrane fusion protein (MFP) family protein</fullName>
    </recommendedName>
</protein>
<feature type="domain" description="AprE-like long alpha-helical hairpin" evidence="10">
    <location>
        <begin position="92"/>
        <end position="281"/>
    </location>
</feature>
<evidence type="ECO:0000256" key="5">
    <source>
        <dbReference type="ARBA" id="ARBA00022519"/>
    </source>
</evidence>
<comment type="subcellular location">
    <subcellularLocation>
        <location evidence="1 9">Cell inner membrane</location>
        <topology evidence="1 9">Single-pass membrane protein</topology>
    </subcellularLocation>
</comment>
<comment type="similarity">
    <text evidence="2 9">Belongs to the membrane fusion protein (MFP) (TC 8.A.1) family.</text>
</comment>
<dbReference type="InterPro" id="IPR050739">
    <property type="entry name" value="MFP"/>
</dbReference>
<feature type="domain" description="AprE-like beta-barrel" evidence="11">
    <location>
        <begin position="323"/>
        <end position="411"/>
    </location>
</feature>
<evidence type="ECO:0000256" key="6">
    <source>
        <dbReference type="ARBA" id="ARBA00022692"/>
    </source>
</evidence>
<keyword evidence="6" id="KW-0812">Transmembrane</keyword>
<dbReference type="AlphaFoldDB" id="A0A238JJ85"/>
<keyword evidence="4 9" id="KW-1003">Cell membrane</keyword>
<keyword evidence="8" id="KW-0472">Membrane</keyword>
<dbReference type="Gene3D" id="2.40.50.100">
    <property type="match status" value="1"/>
</dbReference>
<evidence type="ECO:0000259" key="11">
    <source>
        <dbReference type="Pfam" id="PF26002"/>
    </source>
</evidence>
<sequence>MTQTPPRKWSARAPLTLGFIALLLLLGGFGTWAVMANISGAIVAGGQIEVDQNRQVVQHPDGGVVAKIDVEEGQFVEAGEVLIELDSSLLASEFAIVESQLFEVMARRGRLTAERDGKPTVTFNDELTAVAAERPKVAELTDGQTRLFKAREESLLKETEQLEKRRAQIADQVIGIQAQQVALQSQLDLIGQELVDQQSLLDKGLAQASRVLSLQREDARLLGEVGELAASVAQAKGQITEIDIEILKLGTTRREEAISQLRDLQYRELELIERRQSLREQLNRLEIRSPVPGIVYDLTVFAQRSVIQAAEPVLYIVPQDRPLVIAARVDPIHVDEVFVTQPVIVRFATFDSRTTPELEGFVTKVSADAFVDERTQASFYRAEIVLGEGEVEKLGELKIVPGMPVEAFIRTSDRSPLAYLIKPLADYFNRAFRES</sequence>
<dbReference type="Pfam" id="PF25994">
    <property type="entry name" value="HH_AprE"/>
    <property type="match status" value="1"/>
</dbReference>
<keyword evidence="13" id="KW-1185">Reference proteome</keyword>
<proteinExistence type="inferred from homology"/>
<dbReference type="Proteomes" id="UP000202922">
    <property type="component" value="Unassembled WGS sequence"/>
</dbReference>
<evidence type="ECO:0000259" key="10">
    <source>
        <dbReference type="Pfam" id="PF25994"/>
    </source>
</evidence>
<dbReference type="GO" id="GO:0015031">
    <property type="term" value="P:protein transport"/>
    <property type="evidence" value="ECO:0007669"/>
    <property type="project" value="InterPro"/>
</dbReference>
<keyword evidence="5 9" id="KW-0997">Cell inner membrane</keyword>
<dbReference type="PANTHER" id="PTHR30386:SF17">
    <property type="entry name" value="ALKALINE PROTEASE SECRETION PROTEIN APRE"/>
    <property type="match status" value="1"/>
</dbReference>
<name>A0A238JJ85_9RHOB</name>
<keyword evidence="3 9" id="KW-0813">Transport</keyword>
<dbReference type="EMBL" id="FXYE01000001">
    <property type="protein sequence ID" value="SMX30731.1"/>
    <property type="molecule type" value="Genomic_DNA"/>
</dbReference>
<dbReference type="PANTHER" id="PTHR30386">
    <property type="entry name" value="MEMBRANE FUSION SUBUNIT OF EMRAB-TOLC MULTIDRUG EFFLUX PUMP"/>
    <property type="match status" value="1"/>
</dbReference>
<evidence type="ECO:0000256" key="9">
    <source>
        <dbReference type="RuleBase" id="RU365093"/>
    </source>
</evidence>
<evidence type="ECO:0000313" key="13">
    <source>
        <dbReference type="Proteomes" id="UP000202922"/>
    </source>
</evidence>
<evidence type="ECO:0000256" key="1">
    <source>
        <dbReference type="ARBA" id="ARBA00004377"/>
    </source>
</evidence>
<evidence type="ECO:0000256" key="8">
    <source>
        <dbReference type="ARBA" id="ARBA00023136"/>
    </source>
</evidence>